<feature type="transmembrane region" description="Helical" evidence="1">
    <location>
        <begin position="63"/>
        <end position="80"/>
    </location>
</feature>
<evidence type="ECO:0000313" key="2">
    <source>
        <dbReference type="EMBL" id="MBP1045916.1"/>
    </source>
</evidence>
<keyword evidence="1" id="KW-1133">Transmembrane helix</keyword>
<evidence type="ECO:0000313" key="3">
    <source>
        <dbReference type="Proteomes" id="UP000673375"/>
    </source>
</evidence>
<name>A0ABS4CH19_9ENTE</name>
<evidence type="ECO:0000256" key="1">
    <source>
        <dbReference type="SAM" id="Phobius"/>
    </source>
</evidence>
<keyword evidence="3" id="KW-1185">Reference proteome</keyword>
<keyword evidence="1" id="KW-0812">Transmembrane</keyword>
<protein>
    <recommendedName>
        <fullName evidence="4">DUF2892 domain-containing protein</fullName>
    </recommendedName>
</protein>
<gene>
    <name evidence="2" type="ORF">I6N96_06450</name>
</gene>
<keyword evidence="1" id="KW-0472">Membrane</keyword>
<organism evidence="2 3">
    <name type="scientific">Enterococcus larvae</name>
    <dbReference type="NCBI Taxonomy" id="2794352"/>
    <lineage>
        <taxon>Bacteria</taxon>
        <taxon>Bacillati</taxon>
        <taxon>Bacillota</taxon>
        <taxon>Bacilli</taxon>
        <taxon>Lactobacillales</taxon>
        <taxon>Enterococcaceae</taxon>
        <taxon>Enterococcus</taxon>
    </lineage>
</organism>
<dbReference type="Proteomes" id="UP000673375">
    <property type="component" value="Unassembled WGS sequence"/>
</dbReference>
<proteinExistence type="predicted"/>
<dbReference type="EMBL" id="JAEDXU010000002">
    <property type="protein sequence ID" value="MBP1045916.1"/>
    <property type="molecule type" value="Genomic_DNA"/>
</dbReference>
<sequence length="85" mass="9051">MTDQQEPMLHKVLGSTEKLIEATSGMEIKLPKPGRQSMRISATTNSIVGLGLAAFGLLTPHKWTLILGAASIAGAVVMYNESKRG</sequence>
<reference evidence="2 3" key="1">
    <citation type="submission" date="2020-12" db="EMBL/GenBank/DDBJ databases">
        <title>Vagococcus allomyrinae sp. nov. and Enterococcus lavae sp. nov., isolated from the larvae of Allomyrina dichotoma.</title>
        <authorList>
            <person name="Lee S.D."/>
        </authorList>
    </citation>
    <scope>NUCLEOTIDE SEQUENCE [LARGE SCALE GENOMIC DNA]</scope>
    <source>
        <strain evidence="2 3">BWM-S5</strain>
    </source>
</reference>
<accession>A0ABS4CH19</accession>
<dbReference type="RefSeq" id="WP_209556733.1">
    <property type="nucleotide sequence ID" value="NZ_JAEDXU010000002.1"/>
</dbReference>
<feature type="transmembrane region" description="Helical" evidence="1">
    <location>
        <begin position="38"/>
        <end position="57"/>
    </location>
</feature>
<evidence type="ECO:0008006" key="4">
    <source>
        <dbReference type="Google" id="ProtNLM"/>
    </source>
</evidence>
<comment type="caution">
    <text evidence="2">The sequence shown here is derived from an EMBL/GenBank/DDBJ whole genome shotgun (WGS) entry which is preliminary data.</text>
</comment>